<dbReference type="AlphaFoldDB" id="M3HRN8"/>
<dbReference type="HOGENOM" id="CLU_109474_0_0_1"/>
<organism evidence="1 2">
    <name type="scientific">Candida maltosa (strain Xu316)</name>
    <name type="common">Yeast</name>
    <dbReference type="NCBI Taxonomy" id="1245528"/>
    <lineage>
        <taxon>Eukaryota</taxon>
        <taxon>Fungi</taxon>
        <taxon>Dikarya</taxon>
        <taxon>Ascomycota</taxon>
        <taxon>Saccharomycotina</taxon>
        <taxon>Pichiomycetes</taxon>
        <taxon>Debaryomycetaceae</taxon>
        <taxon>Candida/Lodderomyces clade</taxon>
        <taxon>Candida</taxon>
    </lineage>
</organism>
<reference evidence="1 2" key="1">
    <citation type="submission" date="2013-02" db="EMBL/GenBank/DDBJ databases">
        <title>Genome sequence of Candida maltosa Xu316, a potential industrial strain for xylitol and ethanol production.</title>
        <authorList>
            <person name="Yu J."/>
            <person name="Wang Q."/>
            <person name="Geng X."/>
            <person name="Bao W."/>
            <person name="He P."/>
            <person name="Cai J."/>
        </authorList>
    </citation>
    <scope>NUCLEOTIDE SEQUENCE [LARGE SCALE GENOMIC DNA]</scope>
    <source>
        <strain evidence="2">Xu316</strain>
    </source>
</reference>
<keyword evidence="2" id="KW-1185">Reference proteome</keyword>
<proteinExistence type="predicted"/>
<name>M3HRN8_CANMX</name>
<dbReference type="OMA" id="DNEMPND"/>
<comment type="caution">
    <text evidence="1">The sequence shown here is derived from an EMBL/GenBank/DDBJ whole genome shotgun (WGS) entry which is preliminary data.</text>
</comment>
<sequence length="226" mass="26867">MNQIKFSLRPNTKGIILHKPVIDLHACQTQIRQLPTARLRRLAYFKRFYKLRKFEPNPIFYSATDVPYYTPELDQTDYVQLLKRSFTAMNYNVKRQAILNLPPLSEEELEERMMNTLAFVFNHTVAENNPHANDPIYTEDDLHQTSIDTMESKIVGIMLRMDNEMPSEIKFDPEFKWLKDLDNHVANVDWEKSRIPKSKNSPWEYIGYKQYFITLMRLNESLKLCL</sequence>
<accession>M3HRN8</accession>
<dbReference type="EMBL" id="AOGT01000344">
    <property type="protein sequence ID" value="EMG50197.1"/>
    <property type="molecule type" value="Genomic_DNA"/>
</dbReference>
<dbReference type="Proteomes" id="UP000011777">
    <property type="component" value="Unassembled WGS sequence"/>
</dbReference>
<evidence type="ECO:0000313" key="1">
    <source>
        <dbReference type="EMBL" id="EMG50197.1"/>
    </source>
</evidence>
<protein>
    <submittedName>
        <fullName evidence="1">Uncharacterized protein</fullName>
    </submittedName>
</protein>
<dbReference type="eggNOG" id="ENOG502RPID">
    <property type="taxonomic scope" value="Eukaryota"/>
</dbReference>
<evidence type="ECO:0000313" key="2">
    <source>
        <dbReference type="Proteomes" id="UP000011777"/>
    </source>
</evidence>
<dbReference type="OrthoDB" id="3991133at2759"/>
<gene>
    <name evidence="1" type="ORF">G210_4775</name>
</gene>